<name>A0A364XYI3_9BACT</name>
<dbReference type="Gene3D" id="3.40.50.720">
    <property type="entry name" value="NAD(P)-binding Rossmann-like Domain"/>
    <property type="match status" value="1"/>
</dbReference>
<feature type="domain" description="NmrA-like" evidence="1">
    <location>
        <begin position="2"/>
        <end position="259"/>
    </location>
</feature>
<proteinExistence type="predicted"/>
<evidence type="ECO:0000259" key="1">
    <source>
        <dbReference type="Pfam" id="PF05368"/>
    </source>
</evidence>
<dbReference type="RefSeq" id="WP_112749379.1">
    <property type="nucleotide sequence ID" value="NZ_QMFY01000017.1"/>
</dbReference>
<dbReference type="SUPFAM" id="SSF51735">
    <property type="entry name" value="NAD(P)-binding Rossmann-fold domains"/>
    <property type="match status" value="1"/>
</dbReference>
<dbReference type="InterPro" id="IPR008030">
    <property type="entry name" value="NmrA-like"/>
</dbReference>
<dbReference type="PANTHER" id="PTHR43162:SF1">
    <property type="entry name" value="PRESTALK A DIFFERENTIATION PROTEIN A"/>
    <property type="match status" value="1"/>
</dbReference>
<keyword evidence="3" id="KW-1185">Reference proteome</keyword>
<dbReference type="Gene3D" id="3.90.25.10">
    <property type="entry name" value="UDP-galactose 4-epimerase, domain 1"/>
    <property type="match status" value="1"/>
</dbReference>
<dbReference type="PANTHER" id="PTHR43162">
    <property type="match status" value="1"/>
</dbReference>
<dbReference type="AlphaFoldDB" id="A0A364XYI3"/>
<evidence type="ECO:0000313" key="3">
    <source>
        <dbReference type="Proteomes" id="UP000251889"/>
    </source>
</evidence>
<evidence type="ECO:0000313" key="2">
    <source>
        <dbReference type="EMBL" id="RAV98486.1"/>
    </source>
</evidence>
<accession>A0A364XYI3</accession>
<dbReference type="Proteomes" id="UP000251889">
    <property type="component" value="Unassembled WGS sequence"/>
</dbReference>
<sequence>MKTYVITGSIGHISKPVVEALVKAGNKVRVVTSNHDRVKDIESLGASAVVGSVFDAAFVSTAFKGADVIYTMIPPIWQTTNWRASQNEVAKNYADAIRENKIAYVVNLSSVGAHAGNGVGPVDGLYDFEQLLNKISGLNVKHLRPSYFYYNLLNQIGLVKQAGILGGNFGDGEKVFLVHTRDIAAAALEELTTLKFSGASVRYIFGDERSGKEIASVLGKAIGREVNWVVFSDEEQKQGLLQAGVPEIHAQAYTEMGKAIRDGLMQGDARKHKPTLSPTKLEDFATEFAQAYAG</sequence>
<protein>
    <submittedName>
        <fullName evidence="2">NAD-dependent dehydratase</fullName>
    </submittedName>
</protein>
<dbReference type="OrthoDB" id="2149806at2"/>
<dbReference type="EMBL" id="QMFY01000017">
    <property type="protein sequence ID" value="RAV98486.1"/>
    <property type="molecule type" value="Genomic_DNA"/>
</dbReference>
<organism evidence="2 3">
    <name type="scientific">Pseudochryseolinea flava</name>
    <dbReference type="NCBI Taxonomy" id="2059302"/>
    <lineage>
        <taxon>Bacteria</taxon>
        <taxon>Pseudomonadati</taxon>
        <taxon>Bacteroidota</taxon>
        <taxon>Cytophagia</taxon>
        <taxon>Cytophagales</taxon>
        <taxon>Fulvivirgaceae</taxon>
        <taxon>Pseudochryseolinea</taxon>
    </lineage>
</organism>
<dbReference type="InterPro" id="IPR036291">
    <property type="entry name" value="NAD(P)-bd_dom_sf"/>
</dbReference>
<dbReference type="InterPro" id="IPR051604">
    <property type="entry name" value="Ergot_Alk_Oxidoreductase"/>
</dbReference>
<dbReference type="Pfam" id="PF05368">
    <property type="entry name" value="NmrA"/>
    <property type="match status" value="1"/>
</dbReference>
<gene>
    <name evidence="2" type="ORF">DQQ10_23470</name>
</gene>
<reference evidence="2 3" key="1">
    <citation type="submission" date="2018-06" db="EMBL/GenBank/DDBJ databases">
        <title>Chryseolinea flavus sp. nov., a member of the phylum Bacteroidetes isolated from soil.</title>
        <authorList>
            <person name="Li Y."/>
            <person name="Wang J."/>
        </authorList>
    </citation>
    <scope>NUCLEOTIDE SEQUENCE [LARGE SCALE GENOMIC DNA]</scope>
    <source>
        <strain evidence="2 3">SDU1-6</strain>
    </source>
</reference>
<comment type="caution">
    <text evidence="2">The sequence shown here is derived from an EMBL/GenBank/DDBJ whole genome shotgun (WGS) entry which is preliminary data.</text>
</comment>